<sequence>MAGFPGFNKISSDGDFGTHPEDVMDSKFYGKTSIYDDIHELANKKNNVTVGTLDAAQSGSHVPGGPRDGPVTFGNGNNEKLPFDFDMRSMRFDAAAAATRRTPSFISQAVRKSKDLICSAPGKLFCFPLPSIGFMAPVLGKRKRSAPAPVSGPKECDQASAGCAGKRLRDNNGGSVATAAPAHGPCGENYVQVGRPPHGLAARNPTNTNTTWVRPLRKEYRGVRGFLQPQEDKSWTVDPRTGRRIQTPAH</sequence>
<evidence type="ECO:0000313" key="3">
    <source>
        <dbReference type="Proteomes" id="UP001521785"/>
    </source>
</evidence>
<feature type="region of interest" description="Disordered" evidence="1">
    <location>
        <begin position="231"/>
        <end position="250"/>
    </location>
</feature>
<organism evidence="2 3">
    <name type="scientific">Paraconiothyrium brasiliense</name>
    <dbReference type="NCBI Taxonomy" id="300254"/>
    <lineage>
        <taxon>Eukaryota</taxon>
        <taxon>Fungi</taxon>
        <taxon>Dikarya</taxon>
        <taxon>Ascomycota</taxon>
        <taxon>Pezizomycotina</taxon>
        <taxon>Dothideomycetes</taxon>
        <taxon>Pleosporomycetidae</taxon>
        <taxon>Pleosporales</taxon>
        <taxon>Massarineae</taxon>
        <taxon>Didymosphaeriaceae</taxon>
        <taxon>Paraconiothyrium</taxon>
    </lineage>
</organism>
<keyword evidence="3" id="KW-1185">Reference proteome</keyword>
<proteinExistence type="predicted"/>
<comment type="caution">
    <text evidence="2">The sequence shown here is derived from an EMBL/GenBank/DDBJ whole genome shotgun (WGS) entry which is preliminary data.</text>
</comment>
<protein>
    <submittedName>
        <fullName evidence="2">Uncharacterized protein</fullName>
    </submittedName>
</protein>
<dbReference type="Proteomes" id="UP001521785">
    <property type="component" value="Unassembled WGS sequence"/>
</dbReference>
<reference evidence="2 3" key="1">
    <citation type="submission" date="2024-02" db="EMBL/GenBank/DDBJ databases">
        <title>De novo assembly and annotation of 12 fungi associated with fruit tree decline syndrome in Ontario, Canada.</title>
        <authorList>
            <person name="Sulman M."/>
            <person name="Ellouze W."/>
            <person name="Ilyukhin E."/>
        </authorList>
    </citation>
    <scope>NUCLEOTIDE SEQUENCE [LARGE SCALE GENOMIC DNA]</scope>
    <source>
        <strain evidence="2 3">M42-189</strain>
    </source>
</reference>
<dbReference type="EMBL" id="JAKJXO020000007">
    <property type="protein sequence ID" value="KAL1602425.1"/>
    <property type="molecule type" value="Genomic_DNA"/>
</dbReference>
<name>A0ABR3RDC2_9PLEO</name>
<evidence type="ECO:0000313" key="2">
    <source>
        <dbReference type="EMBL" id="KAL1602425.1"/>
    </source>
</evidence>
<gene>
    <name evidence="2" type="ORF">SLS60_005841</name>
</gene>
<accession>A0ABR3RDC2</accession>
<evidence type="ECO:0000256" key="1">
    <source>
        <dbReference type="SAM" id="MobiDB-lite"/>
    </source>
</evidence>